<name>A0A8H5LY28_9AGAR</name>
<reference evidence="1 2" key="1">
    <citation type="journal article" date="2020" name="ISME J.">
        <title>Uncovering the hidden diversity of litter-decomposition mechanisms in mushroom-forming fungi.</title>
        <authorList>
            <person name="Floudas D."/>
            <person name="Bentzer J."/>
            <person name="Ahren D."/>
            <person name="Johansson T."/>
            <person name="Persson P."/>
            <person name="Tunlid A."/>
        </authorList>
    </citation>
    <scope>NUCLEOTIDE SEQUENCE [LARGE SCALE GENOMIC DNA]</scope>
    <source>
        <strain evidence="1 2">CBS 291.85</strain>
    </source>
</reference>
<gene>
    <name evidence="1" type="ORF">D9758_000968</name>
</gene>
<evidence type="ECO:0000313" key="2">
    <source>
        <dbReference type="Proteomes" id="UP000559256"/>
    </source>
</evidence>
<dbReference type="AlphaFoldDB" id="A0A8H5LY28"/>
<evidence type="ECO:0000313" key="1">
    <source>
        <dbReference type="EMBL" id="KAF5373792.1"/>
    </source>
</evidence>
<comment type="caution">
    <text evidence="1">The sequence shown here is derived from an EMBL/GenBank/DDBJ whole genome shotgun (WGS) entry which is preliminary data.</text>
</comment>
<keyword evidence="2" id="KW-1185">Reference proteome</keyword>
<proteinExistence type="predicted"/>
<sequence>MLFPILPNLNYPTCPQHNPVTPCQPLPWADCCISGLVRIHDRCETDWVEATDGFTAPYQITLRAVRTSGQIARDVTEVTQAQRILRLKECDTDDILSDRTIALLCNPREMDDKFVFKCLTDLSTVDVINHPDELFRESAKFERLKATLEHERKRRQIEDARRIDEEYFAGMRPATLQSPPSKFARKPGAALMKLLSDKLCKATPEWI</sequence>
<organism evidence="1 2">
    <name type="scientific">Tetrapyrgos nigripes</name>
    <dbReference type="NCBI Taxonomy" id="182062"/>
    <lineage>
        <taxon>Eukaryota</taxon>
        <taxon>Fungi</taxon>
        <taxon>Dikarya</taxon>
        <taxon>Basidiomycota</taxon>
        <taxon>Agaricomycotina</taxon>
        <taxon>Agaricomycetes</taxon>
        <taxon>Agaricomycetidae</taxon>
        <taxon>Agaricales</taxon>
        <taxon>Marasmiineae</taxon>
        <taxon>Marasmiaceae</taxon>
        <taxon>Tetrapyrgos</taxon>
    </lineage>
</organism>
<accession>A0A8H5LY28</accession>
<dbReference type="EMBL" id="JAACJM010000003">
    <property type="protein sequence ID" value="KAF5373792.1"/>
    <property type="molecule type" value="Genomic_DNA"/>
</dbReference>
<protein>
    <submittedName>
        <fullName evidence="1">Uncharacterized protein</fullName>
    </submittedName>
</protein>
<dbReference type="Proteomes" id="UP000559256">
    <property type="component" value="Unassembled WGS sequence"/>
</dbReference>
<dbReference type="OrthoDB" id="3053346at2759"/>